<feature type="transmembrane region" description="Helical" evidence="1">
    <location>
        <begin position="42"/>
        <end position="66"/>
    </location>
</feature>
<protein>
    <submittedName>
        <fullName evidence="2">Uncharacterized protein</fullName>
    </submittedName>
</protein>
<accession>A0A1F4UI50</accession>
<dbReference type="STRING" id="1802613.A2V54_00520"/>
<organism evidence="2 3">
    <name type="scientific">candidate division WWE3 bacterium RBG_19FT_COMBO_53_11</name>
    <dbReference type="NCBI Taxonomy" id="1802613"/>
    <lineage>
        <taxon>Bacteria</taxon>
        <taxon>Katanobacteria</taxon>
    </lineage>
</organism>
<keyword evidence="1" id="KW-0472">Membrane</keyword>
<keyword evidence="1" id="KW-1133">Transmembrane helix</keyword>
<gene>
    <name evidence="2" type="ORF">A2V54_00520</name>
</gene>
<evidence type="ECO:0000313" key="3">
    <source>
        <dbReference type="Proteomes" id="UP000176583"/>
    </source>
</evidence>
<dbReference type="AlphaFoldDB" id="A0A1F4UI50"/>
<evidence type="ECO:0000313" key="2">
    <source>
        <dbReference type="EMBL" id="OGC44634.1"/>
    </source>
</evidence>
<dbReference type="EMBL" id="MEUW01000013">
    <property type="protein sequence ID" value="OGC44634.1"/>
    <property type="molecule type" value="Genomic_DNA"/>
</dbReference>
<sequence>MFNPKSLLIAGGILSALISLLHVVLAFKPGLYSYIGPAKEIPMSGAVASIASVVLALIFAVWATYAFSGAGLIGALPLLRPALIAIGAIYVLRSLFIFTEVKMVLNEGYPFRFVIFSIISLVTGLLYLIGILKK</sequence>
<feature type="transmembrane region" description="Helical" evidence="1">
    <location>
        <begin position="111"/>
        <end position="132"/>
    </location>
</feature>
<comment type="caution">
    <text evidence="2">The sequence shown here is derived from an EMBL/GenBank/DDBJ whole genome shotgun (WGS) entry which is preliminary data.</text>
</comment>
<name>A0A1F4UI50_UNCKA</name>
<evidence type="ECO:0000256" key="1">
    <source>
        <dbReference type="SAM" id="Phobius"/>
    </source>
</evidence>
<keyword evidence="1" id="KW-0812">Transmembrane</keyword>
<proteinExistence type="predicted"/>
<reference evidence="2 3" key="1">
    <citation type="journal article" date="2016" name="Nat. Commun.">
        <title>Thousands of microbial genomes shed light on interconnected biogeochemical processes in an aquifer system.</title>
        <authorList>
            <person name="Anantharaman K."/>
            <person name="Brown C.T."/>
            <person name="Hug L.A."/>
            <person name="Sharon I."/>
            <person name="Castelle C.J."/>
            <person name="Probst A.J."/>
            <person name="Thomas B.C."/>
            <person name="Singh A."/>
            <person name="Wilkins M.J."/>
            <person name="Karaoz U."/>
            <person name="Brodie E.L."/>
            <person name="Williams K.H."/>
            <person name="Hubbard S.S."/>
            <person name="Banfield J.F."/>
        </authorList>
    </citation>
    <scope>NUCLEOTIDE SEQUENCE [LARGE SCALE GENOMIC DNA]</scope>
</reference>
<feature type="transmembrane region" description="Helical" evidence="1">
    <location>
        <begin position="78"/>
        <end position="99"/>
    </location>
</feature>
<dbReference type="Proteomes" id="UP000176583">
    <property type="component" value="Unassembled WGS sequence"/>
</dbReference>